<protein>
    <submittedName>
        <fullName evidence="2">Uncharacterized protein</fullName>
    </submittedName>
</protein>
<organism evidence="2 3">
    <name type="scientific">Shewanella xiamenensis</name>
    <dbReference type="NCBI Taxonomy" id="332186"/>
    <lineage>
        <taxon>Bacteria</taxon>
        <taxon>Pseudomonadati</taxon>
        <taxon>Pseudomonadota</taxon>
        <taxon>Gammaproteobacteria</taxon>
        <taxon>Alteromonadales</taxon>
        <taxon>Shewanellaceae</taxon>
        <taxon>Shewanella</taxon>
    </lineage>
</organism>
<feature type="transmembrane region" description="Helical" evidence="1">
    <location>
        <begin position="14"/>
        <end position="36"/>
    </location>
</feature>
<accession>A0ABT6UFS1</accession>
<name>A0ABT6UFS1_9GAMM</name>
<dbReference type="Proteomes" id="UP001159075">
    <property type="component" value="Unassembled WGS sequence"/>
</dbReference>
<dbReference type="EMBL" id="JAOTLW010000013">
    <property type="protein sequence ID" value="MDI5832585.1"/>
    <property type="molecule type" value="Genomic_DNA"/>
</dbReference>
<keyword evidence="1" id="KW-0812">Transmembrane</keyword>
<sequence>MKTNPVSSFIFKYLLTPVFVFTFGILAFSLNQAYLLERHQSMSWALTSQVMAIGLHLQNCENFKDDDVIIKCNDAQEQTFLSINSENYKTLVSETIKSTHGMLDDEAYLKAVEALKRQYETYPNASVYGPKQVEILESFIEQSRDYKFTIITFMIAFFTALTLSYATVFVENRKTTPMQEG</sequence>
<reference evidence="2 3" key="1">
    <citation type="submission" date="2022-09" db="EMBL/GenBank/DDBJ databases">
        <title>The outer-membrane cytochrome OmcA is essential for infection of Shewanella oneidensis by a zebrafish-associated bacteriophage.</title>
        <authorList>
            <person name="Grenfell A.W."/>
            <person name="Intile P."/>
            <person name="Mcfarlane J."/>
            <person name="Leung D."/>
            <person name="Abdalla K."/>
            <person name="Wold M."/>
            <person name="Kees E."/>
            <person name="Gralnick J."/>
        </authorList>
    </citation>
    <scope>NUCLEOTIDE SEQUENCE [LARGE SCALE GENOMIC DNA]</scope>
    <source>
        <strain evidence="2 3">NF-5</strain>
    </source>
</reference>
<comment type="caution">
    <text evidence="2">The sequence shown here is derived from an EMBL/GenBank/DDBJ whole genome shotgun (WGS) entry which is preliminary data.</text>
</comment>
<keyword evidence="3" id="KW-1185">Reference proteome</keyword>
<proteinExistence type="predicted"/>
<gene>
    <name evidence="2" type="ORF">ODY93_13480</name>
</gene>
<evidence type="ECO:0000256" key="1">
    <source>
        <dbReference type="SAM" id="Phobius"/>
    </source>
</evidence>
<keyword evidence="1" id="KW-0472">Membrane</keyword>
<feature type="transmembrane region" description="Helical" evidence="1">
    <location>
        <begin position="148"/>
        <end position="170"/>
    </location>
</feature>
<dbReference type="RefSeq" id="WP_282679555.1">
    <property type="nucleotide sequence ID" value="NZ_CP106875.1"/>
</dbReference>
<evidence type="ECO:0000313" key="3">
    <source>
        <dbReference type="Proteomes" id="UP001159075"/>
    </source>
</evidence>
<evidence type="ECO:0000313" key="2">
    <source>
        <dbReference type="EMBL" id="MDI5832585.1"/>
    </source>
</evidence>
<keyword evidence="1" id="KW-1133">Transmembrane helix</keyword>